<dbReference type="SUPFAM" id="SSF48371">
    <property type="entry name" value="ARM repeat"/>
    <property type="match status" value="1"/>
</dbReference>
<keyword evidence="5" id="KW-1185">Reference proteome</keyword>
<dbReference type="OrthoDB" id="498590at2759"/>
<dbReference type="InterPro" id="IPR016024">
    <property type="entry name" value="ARM-type_fold"/>
</dbReference>
<name>S3DMW7_GLAL2</name>
<dbReference type="GO" id="GO:0000785">
    <property type="term" value="C:chromatin"/>
    <property type="evidence" value="ECO:0007669"/>
    <property type="project" value="TreeGrafter"/>
</dbReference>
<feature type="compositionally biased region" description="Acidic residues" evidence="2">
    <location>
        <begin position="968"/>
        <end position="990"/>
    </location>
</feature>
<feature type="region of interest" description="Disordered" evidence="2">
    <location>
        <begin position="1061"/>
        <end position="1138"/>
    </location>
</feature>
<feature type="domain" description="SCD" evidence="3">
    <location>
        <begin position="340"/>
        <end position="425"/>
    </location>
</feature>
<dbReference type="InterPro" id="IPR020839">
    <property type="entry name" value="SCD"/>
</dbReference>
<organism evidence="4 5">
    <name type="scientific">Glarea lozoyensis (strain ATCC 20868 / MF5171)</name>
    <dbReference type="NCBI Taxonomy" id="1116229"/>
    <lineage>
        <taxon>Eukaryota</taxon>
        <taxon>Fungi</taxon>
        <taxon>Dikarya</taxon>
        <taxon>Ascomycota</taxon>
        <taxon>Pezizomycotina</taxon>
        <taxon>Leotiomycetes</taxon>
        <taxon>Helotiales</taxon>
        <taxon>Helotiaceae</taxon>
        <taxon>Glarea</taxon>
    </lineage>
</organism>
<feature type="compositionally biased region" description="Basic residues" evidence="2">
    <location>
        <begin position="79"/>
        <end position="95"/>
    </location>
</feature>
<dbReference type="Gene3D" id="1.25.10.10">
    <property type="entry name" value="Leucine-rich Repeat Variant"/>
    <property type="match status" value="1"/>
</dbReference>
<feature type="region of interest" description="Disordered" evidence="2">
    <location>
        <begin position="628"/>
        <end position="649"/>
    </location>
</feature>
<dbReference type="AlphaFoldDB" id="S3DMW7"/>
<dbReference type="Pfam" id="PF24571">
    <property type="entry name" value="HEAT_SCC3-SA"/>
    <property type="match status" value="1"/>
</dbReference>
<evidence type="ECO:0000256" key="1">
    <source>
        <dbReference type="SAM" id="Coils"/>
    </source>
</evidence>
<dbReference type="GeneID" id="19465507"/>
<protein>
    <submittedName>
        <fullName evidence="4">ARM repeat-containing protein</fullName>
    </submittedName>
</protein>
<reference evidence="4 5" key="1">
    <citation type="journal article" date="2013" name="BMC Genomics">
        <title>Genomics-driven discovery of the pneumocandin biosynthetic gene cluster in the fungus Glarea lozoyensis.</title>
        <authorList>
            <person name="Chen L."/>
            <person name="Yue Q."/>
            <person name="Zhang X."/>
            <person name="Xiang M."/>
            <person name="Wang C."/>
            <person name="Li S."/>
            <person name="Che Y."/>
            <person name="Ortiz-Lopez F.J."/>
            <person name="Bills G.F."/>
            <person name="Liu X."/>
            <person name="An Z."/>
        </authorList>
    </citation>
    <scope>NUCLEOTIDE SEQUENCE [LARGE SCALE GENOMIC DNA]</scope>
    <source>
        <strain evidence="5">ATCC 20868 / MF5171</strain>
    </source>
</reference>
<dbReference type="HOGENOM" id="CLU_003254_0_0_1"/>
<feature type="compositionally biased region" description="Acidic residues" evidence="2">
    <location>
        <begin position="49"/>
        <end position="63"/>
    </location>
</feature>
<gene>
    <name evidence="4" type="ORF">GLAREA_06454</name>
</gene>
<feature type="compositionally biased region" description="Acidic residues" evidence="2">
    <location>
        <begin position="1090"/>
        <end position="1138"/>
    </location>
</feature>
<dbReference type="Proteomes" id="UP000016922">
    <property type="component" value="Unassembled WGS sequence"/>
</dbReference>
<dbReference type="RefSeq" id="XP_008080058.1">
    <property type="nucleotide sequence ID" value="XM_008081867.1"/>
</dbReference>
<sequence>MDISNNDAASSPVAASGRRKSGRAVKAPEKFQPTQLESASAKRKRGGDDVENDASDIDEEVDASDTAQESAEEEESRPSRRKTKTTRKPAAKKPKVNGTSSHGTAPAVRLPARPKKAKRVVIEDENAEGLYAAVFVNAEPIKEAAQEWLERYVQDNAAAMTELVNFMLKAAGCDVQVTIDDINDFDNAAGRLRDVQDEYQSEVVSDYPLISKAKTHQGFKESLTETFRYIVEAAHDSGAMFETGLMSSIHVWAVPMTSSGSRPFRHTATLITNTVSTALCSVAATEAQAHANTLRQAEGEKKNKRGNKARLADLEKKAAKIEGRLEFVMSEIKDFFDSVYVHRYRDIDARIRTECIEGMGTWIMTLPGEFLDGNYLRYMGWLLSDEVVSVRHEVLKQLEKILRDSANIQGMHTFIERFRVRIVEMATSDADATVRASAVNVVDQIRAHGLLEPDDIDVIGKLIFDSEPRVRKALVGFFSANLKDAFDAKIEELGGEETVEEFLQLEDEENYDVPRTTWIRLKCLAEILQSYDIQDQDEMPSQIDPGAFLNVSVSESRFTLAAQVLYDKVEDLKDWEILAGYLLFDHTTEPSRDKSERAIQESFKPVEGEELILLEVLNAVVKLKLSQTDESDHKKKKSGKHEPTEAQENTARHLASLIPRLLRKYGSDAKTATVVLRMEHALNLGVFQELRQDSTTYANLLGEISSQFSRHTDRTVLTEAAACFIHALQYEELEELAQSSLQSLWENTTSALQKLSTTGQMSVRGGLRDRDLKALSLVVTRLELLSSTSSCIEPFESSSDPSAPLPILILLDIIARGIYEDSDDQELDDQEDQVVISAIKSMMFYFMWKIKDLEGRVAIDDEIPVEEIDQLKEWQDIFVTNLVAAFSSRDSPDAVRLLGAGTVLDVYALFTTLRPLMQGTNKDAEQTYTHLSTLISEINPEVKAELTSFFISLEREHAKKSRKKLEAPADDEDPEDIDEDPEDEEQEPENEYERLSEALNAEKQLCELTAKLVLAILAGSIDAAEPGKGKLKKRLVRNKANLGPNFKGVLGFLEGKVKAKSHKSKAQQAAQKEKVKKGGKGESSEARVVEEDEEDALEDVEVEEVEEGDVNDGEVEAEGEAEAEAEAEEEDDDDIMGD</sequence>
<dbReference type="STRING" id="1116229.S3DMW7"/>
<dbReference type="InterPro" id="IPR039662">
    <property type="entry name" value="Cohesin_Scc3/SA"/>
</dbReference>
<accession>S3DMW7</accession>
<dbReference type="OMA" id="FVANVQD"/>
<dbReference type="KEGG" id="glz:GLAREA_06454"/>
<dbReference type="InterPro" id="IPR013721">
    <property type="entry name" value="STAG"/>
</dbReference>
<evidence type="ECO:0000313" key="4">
    <source>
        <dbReference type="EMBL" id="EPE33441.1"/>
    </source>
</evidence>
<dbReference type="PROSITE" id="PS51425">
    <property type="entry name" value="SCD"/>
    <property type="match status" value="1"/>
</dbReference>
<feature type="region of interest" description="Disordered" evidence="2">
    <location>
        <begin position="961"/>
        <end position="993"/>
    </location>
</feature>
<feature type="region of interest" description="Disordered" evidence="2">
    <location>
        <begin position="1"/>
        <end position="116"/>
    </location>
</feature>
<evidence type="ECO:0000313" key="5">
    <source>
        <dbReference type="Proteomes" id="UP000016922"/>
    </source>
</evidence>
<dbReference type="Pfam" id="PF08514">
    <property type="entry name" value="STAG"/>
    <property type="match status" value="1"/>
</dbReference>
<evidence type="ECO:0000259" key="3">
    <source>
        <dbReference type="PROSITE" id="PS51425"/>
    </source>
</evidence>
<proteinExistence type="predicted"/>
<dbReference type="EMBL" id="KE145358">
    <property type="protein sequence ID" value="EPE33441.1"/>
    <property type="molecule type" value="Genomic_DNA"/>
</dbReference>
<dbReference type="PANTHER" id="PTHR11199">
    <property type="entry name" value="STROMAL ANTIGEN"/>
    <property type="match status" value="1"/>
</dbReference>
<keyword evidence="1" id="KW-0175">Coiled coil</keyword>
<dbReference type="GO" id="GO:0008278">
    <property type="term" value="C:cohesin complex"/>
    <property type="evidence" value="ECO:0007669"/>
    <property type="project" value="TreeGrafter"/>
</dbReference>
<evidence type="ECO:0000256" key="2">
    <source>
        <dbReference type="SAM" id="MobiDB-lite"/>
    </source>
</evidence>
<dbReference type="eggNOG" id="KOG2011">
    <property type="taxonomic scope" value="Eukaryota"/>
</dbReference>
<dbReference type="PANTHER" id="PTHR11199:SF0">
    <property type="entry name" value="LD34181P-RELATED"/>
    <property type="match status" value="1"/>
</dbReference>
<feature type="coiled-coil region" evidence="1">
    <location>
        <begin position="294"/>
        <end position="331"/>
    </location>
</feature>
<dbReference type="InterPro" id="IPR056396">
    <property type="entry name" value="HEAT_SCC3-SA"/>
</dbReference>
<dbReference type="Pfam" id="PF21581">
    <property type="entry name" value="SCD"/>
    <property type="match status" value="1"/>
</dbReference>
<dbReference type="GO" id="GO:0003682">
    <property type="term" value="F:chromatin binding"/>
    <property type="evidence" value="ECO:0007669"/>
    <property type="project" value="TreeGrafter"/>
</dbReference>
<feature type="compositionally biased region" description="Basic and acidic residues" evidence="2">
    <location>
        <begin position="1079"/>
        <end position="1089"/>
    </location>
</feature>
<dbReference type="GO" id="GO:0005634">
    <property type="term" value="C:nucleus"/>
    <property type="evidence" value="ECO:0007669"/>
    <property type="project" value="TreeGrafter"/>
</dbReference>
<dbReference type="InterPro" id="IPR011989">
    <property type="entry name" value="ARM-like"/>
</dbReference>
<dbReference type="GO" id="GO:0007062">
    <property type="term" value="P:sister chromatid cohesion"/>
    <property type="evidence" value="ECO:0007669"/>
    <property type="project" value="UniProtKB-ARBA"/>
</dbReference>